<dbReference type="EMBL" id="VORB01000001">
    <property type="protein sequence ID" value="TXC85294.1"/>
    <property type="molecule type" value="Genomic_DNA"/>
</dbReference>
<dbReference type="RefSeq" id="WP_147012588.1">
    <property type="nucleotide sequence ID" value="NZ_VORB01000001.1"/>
</dbReference>
<evidence type="ECO:0000256" key="4">
    <source>
        <dbReference type="ARBA" id="ARBA00022989"/>
    </source>
</evidence>
<feature type="transmembrane region" description="Helical" evidence="6">
    <location>
        <begin position="463"/>
        <end position="484"/>
    </location>
</feature>
<accession>A0A5C6VKQ6</accession>
<protein>
    <submittedName>
        <fullName evidence="7">Polysaccharide biosynthesis protein</fullName>
    </submittedName>
</protein>
<dbReference type="OrthoDB" id="9814608at2"/>
<feature type="transmembrane region" description="Helical" evidence="6">
    <location>
        <begin position="439"/>
        <end position="457"/>
    </location>
</feature>
<dbReference type="GO" id="GO:0005886">
    <property type="term" value="C:plasma membrane"/>
    <property type="evidence" value="ECO:0007669"/>
    <property type="project" value="UniProtKB-SubCell"/>
</dbReference>
<evidence type="ECO:0000256" key="1">
    <source>
        <dbReference type="ARBA" id="ARBA00004651"/>
    </source>
</evidence>
<feature type="transmembrane region" description="Helical" evidence="6">
    <location>
        <begin position="189"/>
        <end position="208"/>
    </location>
</feature>
<comment type="subcellular location">
    <subcellularLocation>
        <location evidence="1">Cell membrane</location>
        <topology evidence="1">Multi-pass membrane protein</topology>
    </subcellularLocation>
</comment>
<feature type="transmembrane region" description="Helical" evidence="6">
    <location>
        <begin position="47"/>
        <end position="66"/>
    </location>
</feature>
<feature type="transmembrane region" description="Helical" evidence="6">
    <location>
        <begin position="404"/>
        <end position="427"/>
    </location>
</feature>
<sequence length="491" mass="55362">MSVVRKLAKQTAIYGVPNILSRTLNFLLTYVHVGVFMPDSYGVITELYAYVAFILVVLLYGMETAYFRFVQENDQKKVFHTLQSGLYASTSLFLILVFAFQSSISSGIGYAGNPEFIGWIALIIAFDVLSAIPLVKLRHKEKPLVFVAINTVGILTNIGLNLFFFLYWFPEYQNGNSDMFLGEWFNPGIGVGYVFIANILSSGIKWLLLSLRGLPNPLDWDKNLWINAFKYSWPLVIAGFAGLINEVADRAMLKSILAPQIGMKAALYQLGIYGACYKLSLLINICVQAFRYAAEPLFFKQIKDRSDDSMVKILNYLVGFVLLVFIVVSIYIDYFKWFIRTEEYWAGLHIVPILLLANCFLALHIQISMWYKLSDKTKLGAGIALVAAVITLLGNIALVPIFGYLGAAITTLIVYAFLPIASFTISKKHYFVPYQIKKIGVNFTLAIIIVLIGHYILPDLHFALKGLLLLVFIAVFCFQEKLIFRHGNKRN</sequence>
<feature type="transmembrane region" description="Helical" evidence="6">
    <location>
        <begin position="116"/>
        <end position="137"/>
    </location>
</feature>
<gene>
    <name evidence="7" type="ORF">FRX97_01330</name>
</gene>
<dbReference type="Proteomes" id="UP000321168">
    <property type="component" value="Unassembled WGS sequence"/>
</dbReference>
<feature type="transmembrane region" description="Helical" evidence="6">
    <location>
        <begin position="144"/>
        <end position="169"/>
    </location>
</feature>
<proteinExistence type="predicted"/>
<reference evidence="7 8" key="1">
    <citation type="submission" date="2019-08" db="EMBL/GenBank/DDBJ databases">
        <title>Genome of Luteibaculum oceani JCM 18817.</title>
        <authorList>
            <person name="Bowman J.P."/>
        </authorList>
    </citation>
    <scope>NUCLEOTIDE SEQUENCE [LARGE SCALE GENOMIC DNA]</scope>
    <source>
        <strain evidence="7 8">JCM 18817</strain>
    </source>
</reference>
<evidence type="ECO:0000256" key="2">
    <source>
        <dbReference type="ARBA" id="ARBA00022475"/>
    </source>
</evidence>
<feature type="transmembrane region" description="Helical" evidence="6">
    <location>
        <begin position="268"/>
        <end position="292"/>
    </location>
</feature>
<evidence type="ECO:0000256" key="3">
    <source>
        <dbReference type="ARBA" id="ARBA00022692"/>
    </source>
</evidence>
<dbReference type="AlphaFoldDB" id="A0A5C6VKQ6"/>
<keyword evidence="4 6" id="KW-1133">Transmembrane helix</keyword>
<feature type="transmembrane region" description="Helical" evidence="6">
    <location>
        <begin position="379"/>
        <end position="398"/>
    </location>
</feature>
<comment type="caution">
    <text evidence="7">The sequence shown here is derived from an EMBL/GenBank/DDBJ whole genome shotgun (WGS) entry which is preliminary data.</text>
</comment>
<dbReference type="PANTHER" id="PTHR30250">
    <property type="entry name" value="PST FAMILY PREDICTED COLANIC ACID TRANSPORTER"/>
    <property type="match status" value="1"/>
</dbReference>
<feature type="transmembrane region" description="Helical" evidence="6">
    <location>
        <begin position="344"/>
        <end position="367"/>
    </location>
</feature>
<feature type="transmembrane region" description="Helical" evidence="6">
    <location>
        <begin position="12"/>
        <end position="35"/>
    </location>
</feature>
<evidence type="ECO:0000256" key="5">
    <source>
        <dbReference type="ARBA" id="ARBA00023136"/>
    </source>
</evidence>
<keyword evidence="2" id="KW-1003">Cell membrane</keyword>
<keyword evidence="3 6" id="KW-0812">Transmembrane</keyword>
<evidence type="ECO:0000256" key="6">
    <source>
        <dbReference type="SAM" id="Phobius"/>
    </source>
</evidence>
<dbReference type="InterPro" id="IPR050833">
    <property type="entry name" value="Poly_Biosynth_Transport"/>
</dbReference>
<evidence type="ECO:0000313" key="8">
    <source>
        <dbReference type="Proteomes" id="UP000321168"/>
    </source>
</evidence>
<evidence type="ECO:0000313" key="7">
    <source>
        <dbReference type="EMBL" id="TXC85294.1"/>
    </source>
</evidence>
<feature type="transmembrane region" description="Helical" evidence="6">
    <location>
        <begin position="228"/>
        <end position="248"/>
    </location>
</feature>
<dbReference type="PANTHER" id="PTHR30250:SF11">
    <property type="entry name" value="O-ANTIGEN TRANSPORTER-RELATED"/>
    <property type="match status" value="1"/>
</dbReference>
<name>A0A5C6VKQ6_9FLAO</name>
<keyword evidence="8" id="KW-1185">Reference proteome</keyword>
<feature type="transmembrane region" description="Helical" evidence="6">
    <location>
        <begin position="86"/>
        <end position="104"/>
    </location>
</feature>
<keyword evidence="5 6" id="KW-0472">Membrane</keyword>
<feature type="transmembrane region" description="Helical" evidence="6">
    <location>
        <begin position="313"/>
        <end position="332"/>
    </location>
</feature>
<organism evidence="7 8">
    <name type="scientific">Luteibaculum oceani</name>
    <dbReference type="NCBI Taxonomy" id="1294296"/>
    <lineage>
        <taxon>Bacteria</taxon>
        <taxon>Pseudomonadati</taxon>
        <taxon>Bacteroidota</taxon>
        <taxon>Flavobacteriia</taxon>
        <taxon>Flavobacteriales</taxon>
        <taxon>Luteibaculaceae</taxon>
        <taxon>Luteibaculum</taxon>
    </lineage>
</organism>